<feature type="region of interest" description="Disordered" evidence="1">
    <location>
        <begin position="64"/>
        <end position="89"/>
    </location>
</feature>
<organism evidence="2 3">
    <name type="scientific">Sphingomonas panacis</name>
    <dbReference type="NCBI Taxonomy" id="1560345"/>
    <lineage>
        <taxon>Bacteria</taxon>
        <taxon>Pseudomonadati</taxon>
        <taxon>Pseudomonadota</taxon>
        <taxon>Alphaproteobacteria</taxon>
        <taxon>Sphingomonadales</taxon>
        <taxon>Sphingomonadaceae</taxon>
        <taxon>Sphingomonas</taxon>
    </lineage>
</organism>
<dbReference type="EMBL" id="CP014168">
    <property type="protein sequence ID" value="AOH85617.1"/>
    <property type="molecule type" value="Genomic_DNA"/>
</dbReference>
<dbReference type="OrthoDB" id="9256306at2"/>
<proteinExistence type="predicted"/>
<keyword evidence="3" id="KW-1185">Reference proteome</keyword>
<dbReference type="RefSeq" id="WP_069206151.1">
    <property type="nucleotide sequence ID" value="NZ_CP014168.1"/>
</dbReference>
<reference evidence="2 3" key="1">
    <citation type="submission" date="2016-01" db="EMBL/GenBank/DDBJ databases">
        <title>Complete genome and mega plasmid sequence of Sphingomonas panacis DCY99 elicits systemic resistance in rice to Xanthomonas oryzae.</title>
        <authorList>
            <person name="Kim Y.J."/>
            <person name="Yang D.C."/>
            <person name="Sing P."/>
        </authorList>
    </citation>
    <scope>NUCLEOTIDE SEQUENCE [LARGE SCALE GENOMIC DNA]</scope>
    <source>
        <strain evidence="2 3">DCY99</strain>
    </source>
</reference>
<feature type="region of interest" description="Disordered" evidence="1">
    <location>
        <begin position="23"/>
        <end position="46"/>
    </location>
</feature>
<feature type="compositionally biased region" description="Gly residues" evidence="1">
    <location>
        <begin position="64"/>
        <end position="78"/>
    </location>
</feature>
<dbReference type="KEGG" id="span:AWL63_18420"/>
<name>A0A1B3ZDW2_9SPHN</name>
<dbReference type="STRING" id="1560345.AWL63_18420"/>
<dbReference type="Proteomes" id="UP000094256">
    <property type="component" value="Chromosome"/>
</dbReference>
<accession>A0A1B3ZDW2</accession>
<evidence type="ECO:0000313" key="2">
    <source>
        <dbReference type="EMBL" id="AOH85617.1"/>
    </source>
</evidence>
<evidence type="ECO:0000256" key="1">
    <source>
        <dbReference type="SAM" id="MobiDB-lite"/>
    </source>
</evidence>
<protein>
    <submittedName>
        <fullName evidence="2">Uncharacterized protein</fullName>
    </submittedName>
</protein>
<evidence type="ECO:0000313" key="3">
    <source>
        <dbReference type="Proteomes" id="UP000094256"/>
    </source>
</evidence>
<sequence length="243" mass="25527">MRHFSGEFSGLRLLMLDELDAIAGGDGEDTDDVPPPPPDIVVNGHRYSGQIDWGPPLIGGIPIGLGGGGGGGGGGDSGSTGHSEDDDCKNGEAVHLADHIKGLAAQNPLGSQYEFGALIVDNHDGTYGASGDVIQTSYSATYSVLSAPSDYADVRGVVHNHPWNIHDANDNFQQRYPSDPDWQALDTLVARGAPAASLSMYIVDPWGVTREFRYADKASYQAMTSSDRALGNSLPGQTVDCTP</sequence>
<dbReference type="AlphaFoldDB" id="A0A1B3ZDW2"/>
<gene>
    <name evidence="2" type="ORF">AWL63_18420</name>
</gene>